<evidence type="ECO:0000313" key="2">
    <source>
        <dbReference type="EMBL" id="KAK2183748.1"/>
    </source>
</evidence>
<dbReference type="InterPro" id="IPR050713">
    <property type="entry name" value="RTP_Phos/Ushers"/>
</dbReference>
<dbReference type="EMBL" id="JAODUO010000297">
    <property type="protein sequence ID" value="KAK2183748.1"/>
    <property type="molecule type" value="Genomic_DNA"/>
</dbReference>
<organism evidence="2 3">
    <name type="scientific">Ridgeia piscesae</name>
    <name type="common">Tubeworm</name>
    <dbReference type="NCBI Taxonomy" id="27915"/>
    <lineage>
        <taxon>Eukaryota</taxon>
        <taxon>Metazoa</taxon>
        <taxon>Spiralia</taxon>
        <taxon>Lophotrochozoa</taxon>
        <taxon>Annelida</taxon>
        <taxon>Polychaeta</taxon>
        <taxon>Sedentaria</taxon>
        <taxon>Canalipalpata</taxon>
        <taxon>Sabellida</taxon>
        <taxon>Siboglinidae</taxon>
        <taxon>Ridgeia</taxon>
    </lineage>
</organism>
<name>A0AAD9NWH6_RIDPI</name>
<dbReference type="PANTHER" id="PTHR46957:SF3">
    <property type="entry name" value="CYTOKINE RECEPTOR"/>
    <property type="match status" value="1"/>
</dbReference>
<dbReference type="Proteomes" id="UP001209878">
    <property type="component" value="Unassembled WGS sequence"/>
</dbReference>
<accession>A0AAD9NWH6</accession>
<dbReference type="PANTHER" id="PTHR46957">
    <property type="entry name" value="CYTOKINE RECEPTOR"/>
    <property type="match status" value="1"/>
</dbReference>
<reference evidence="2" key="1">
    <citation type="journal article" date="2023" name="Mol. Biol. Evol.">
        <title>Third-Generation Sequencing Reveals the Adaptive Role of the Epigenome in Three Deep-Sea Polychaetes.</title>
        <authorList>
            <person name="Perez M."/>
            <person name="Aroh O."/>
            <person name="Sun Y."/>
            <person name="Lan Y."/>
            <person name="Juniper S.K."/>
            <person name="Young C.R."/>
            <person name="Angers B."/>
            <person name="Qian P.Y."/>
        </authorList>
    </citation>
    <scope>NUCLEOTIDE SEQUENCE</scope>
    <source>
        <strain evidence="2">R07B-5</strain>
    </source>
</reference>
<comment type="caution">
    <text evidence="2">The sequence shown here is derived from an EMBL/GenBank/DDBJ whole genome shotgun (WGS) entry which is preliminary data.</text>
</comment>
<evidence type="ECO:0000313" key="3">
    <source>
        <dbReference type="Proteomes" id="UP001209878"/>
    </source>
</evidence>
<sequence>MRGHVLNYTCELWRHGIKERSFTLPASATSYKFTNLMPYTNYTMRMGALARVGPGEWYEKRIRTLESAPSLPPASLTGYLKNQSQVFLSWRTTDAPNGVITKYEVFALVSRLTLH</sequence>
<dbReference type="Gene3D" id="2.60.40.10">
    <property type="entry name" value="Immunoglobulins"/>
    <property type="match status" value="2"/>
</dbReference>
<dbReference type="CDD" id="cd00063">
    <property type="entry name" value="FN3"/>
    <property type="match status" value="1"/>
</dbReference>
<protein>
    <recommendedName>
        <fullName evidence="1">Fibronectin type-III domain-containing protein</fullName>
    </recommendedName>
</protein>
<dbReference type="PROSITE" id="PS50853">
    <property type="entry name" value="FN3"/>
    <property type="match status" value="1"/>
</dbReference>
<dbReference type="SUPFAM" id="SSF49265">
    <property type="entry name" value="Fibronectin type III"/>
    <property type="match status" value="1"/>
</dbReference>
<dbReference type="AlphaFoldDB" id="A0AAD9NWH6"/>
<dbReference type="Pfam" id="PF00041">
    <property type="entry name" value="fn3"/>
    <property type="match status" value="1"/>
</dbReference>
<evidence type="ECO:0000259" key="1">
    <source>
        <dbReference type="PROSITE" id="PS50853"/>
    </source>
</evidence>
<gene>
    <name evidence="2" type="ORF">NP493_297g03005</name>
</gene>
<dbReference type="GO" id="GO:0016020">
    <property type="term" value="C:membrane"/>
    <property type="evidence" value="ECO:0007669"/>
    <property type="project" value="UniProtKB-SubCell"/>
</dbReference>
<proteinExistence type="predicted"/>
<feature type="domain" description="Fibronectin type-III" evidence="1">
    <location>
        <begin position="1"/>
        <end position="70"/>
    </location>
</feature>
<keyword evidence="3" id="KW-1185">Reference proteome</keyword>
<dbReference type="InterPro" id="IPR036116">
    <property type="entry name" value="FN3_sf"/>
</dbReference>
<dbReference type="InterPro" id="IPR003961">
    <property type="entry name" value="FN3_dom"/>
</dbReference>
<dbReference type="InterPro" id="IPR013783">
    <property type="entry name" value="Ig-like_fold"/>
</dbReference>